<evidence type="ECO:0000313" key="1">
    <source>
        <dbReference type="EMBL" id="KAG6951457.1"/>
    </source>
</evidence>
<sequence>MKERCHSHRVVHAVVDELCTAATFLGIDSVITRAVIEERIYLFGYVARECLALDGDFVMKLFRALEQTIRGMDSLPALTRLVSEKKRGPLHVTICGITLQFWIIPRIVMIELHLPLCHVECTRGSMPLRMKSSICGEDTFVDSFRSRQLTYRGHLSGMEMHEVLKRGGRIHTIQLSAHPGTGQIQMFDVKKSKKLYFFDPKTLSKAELSEGPYHIAHTGAYHNSGESIYEPVTSF</sequence>
<accession>A0A8J5I8L2</accession>
<dbReference type="Proteomes" id="UP000709295">
    <property type="component" value="Unassembled WGS sequence"/>
</dbReference>
<dbReference type="AlphaFoldDB" id="A0A8J5I8L2"/>
<proteinExistence type="predicted"/>
<evidence type="ECO:0000313" key="2">
    <source>
        <dbReference type="Proteomes" id="UP000709295"/>
    </source>
</evidence>
<organism evidence="1 2">
    <name type="scientific">Phytophthora aleatoria</name>
    <dbReference type="NCBI Taxonomy" id="2496075"/>
    <lineage>
        <taxon>Eukaryota</taxon>
        <taxon>Sar</taxon>
        <taxon>Stramenopiles</taxon>
        <taxon>Oomycota</taxon>
        <taxon>Peronosporomycetes</taxon>
        <taxon>Peronosporales</taxon>
        <taxon>Peronosporaceae</taxon>
        <taxon>Phytophthora</taxon>
    </lineage>
</organism>
<keyword evidence="2" id="KW-1185">Reference proteome</keyword>
<protein>
    <submittedName>
        <fullName evidence="1">Uncharacterized protein</fullName>
    </submittedName>
</protein>
<reference evidence="1" key="1">
    <citation type="submission" date="2021-01" db="EMBL/GenBank/DDBJ databases">
        <title>Phytophthora aleatoria, a newly-described species from Pinus radiata is distinct from Phytophthora cactorum isolates based on comparative genomics.</title>
        <authorList>
            <person name="Mcdougal R."/>
            <person name="Panda P."/>
            <person name="Williams N."/>
            <person name="Studholme D.J."/>
        </authorList>
    </citation>
    <scope>NUCLEOTIDE SEQUENCE</scope>
    <source>
        <strain evidence="1">NZFS 4037</strain>
    </source>
</reference>
<name>A0A8J5I8L2_9STRA</name>
<comment type="caution">
    <text evidence="1">The sequence shown here is derived from an EMBL/GenBank/DDBJ whole genome shotgun (WGS) entry which is preliminary data.</text>
</comment>
<dbReference type="EMBL" id="JAENGY010001198">
    <property type="protein sequence ID" value="KAG6951457.1"/>
    <property type="molecule type" value="Genomic_DNA"/>
</dbReference>
<gene>
    <name evidence="1" type="ORF">JG688_00013721</name>
</gene>